<evidence type="ECO:0000256" key="2">
    <source>
        <dbReference type="ARBA" id="ARBA00005248"/>
    </source>
</evidence>
<proteinExistence type="inferred from homology"/>
<feature type="transmembrane region" description="Helical" evidence="12">
    <location>
        <begin position="310"/>
        <end position="329"/>
    </location>
</feature>
<dbReference type="PANTHER" id="PTHR31382">
    <property type="entry name" value="NA(+)/H(+) ANTIPORTER"/>
    <property type="match status" value="1"/>
</dbReference>
<keyword evidence="7" id="KW-0915">Sodium</keyword>
<keyword evidence="5 12" id="KW-0812">Transmembrane</keyword>
<dbReference type="Gene3D" id="1.20.1530.20">
    <property type="match status" value="1"/>
</dbReference>
<name>A0A364MZI8_STELY</name>
<evidence type="ECO:0000256" key="4">
    <source>
        <dbReference type="ARBA" id="ARBA00022449"/>
    </source>
</evidence>
<feature type="transmembrane region" description="Helical" evidence="12">
    <location>
        <begin position="258"/>
        <end position="289"/>
    </location>
</feature>
<evidence type="ECO:0000259" key="13">
    <source>
        <dbReference type="Pfam" id="PF00999"/>
    </source>
</evidence>
<feature type="transmembrane region" description="Helical" evidence="12">
    <location>
        <begin position="6"/>
        <end position="28"/>
    </location>
</feature>
<evidence type="ECO:0000256" key="7">
    <source>
        <dbReference type="ARBA" id="ARBA00023053"/>
    </source>
</evidence>
<keyword evidence="8" id="KW-0406">Ion transport</keyword>
<dbReference type="GO" id="GO:0042391">
    <property type="term" value="P:regulation of membrane potential"/>
    <property type="evidence" value="ECO:0007669"/>
    <property type="project" value="InterPro"/>
</dbReference>
<feature type="compositionally biased region" description="Polar residues" evidence="11">
    <location>
        <begin position="509"/>
        <end position="529"/>
    </location>
</feature>
<evidence type="ECO:0000256" key="11">
    <source>
        <dbReference type="SAM" id="MobiDB-lite"/>
    </source>
</evidence>
<feature type="transmembrane region" description="Helical" evidence="12">
    <location>
        <begin position="372"/>
        <end position="391"/>
    </location>
</feature>
<dbReference type="EMBL" id="QGDH01000094">
    <property type="protein sequence ID" value="RAR07840.1"/>
    <property type="molecule type" value="Genomic_DNA"/>
</dbReference>
<feature type="transmembrane region" description="Helical" evidence="12">
    <location>
        <begin position="73"/>
        <end position="93"/>
    </location>
</feature>
<evidence type="ECO:0000256" key="1">
    <source>
        <dbReference type="ARBA" id="ARBA00004141"/>
    </source>
</evidence>
<evidence type="ECO:0000256" key="5">
    <source>
        <dbReference type="ARBA" id="ARBA00022692"/>
    </source>
</evidence>
<feature type="transmembrane region" description="Helical" evidence="12">
    <location>
        <begin position="105"/>
        <end position="128"/>
    </location>
</feature>
<dbReference type="GO" id="GO:0015385">
    <property type="term" value="F:sodium:proton antiporter activity"/>
    <property type="evidence" value="ECO:0007669"/>
    <property type="project" value="InterPro"/>
</dbReference>
<dbReference type="GO" id="GO:0036376">
    <property type="term" value="P:sodium ion export across plasma membrane"/>
    <property type="evidence" value="ECO:0007669"/>
    <property type="project" value="InterPro"/>
</dbReference>
<keyword evidence="9 12" id="KW-0472">Membrane</keyword>
<keyword evidence="15" id="KW-1185">Reference proteome</keyword>
<evidence type="ECO:0000256" key="10">
    <source>
        <dbReference type="ARBA" id="ARBA00023201"/>
    </source>
</evidence>
<feature type="region of interest" description="Disordered" evidence="11">
    <location>
        <begin position="454"/>
        <end position="589"/>
    </location>
</feature>
<dbReference type="FunFam" id="1.20.1530.20:FF:000015">
    <property type="entry name" value="Na(+)/H(+) antiporter 2"/>
    <property type="match status" value="1"/>
</dbReference>
<evidence type="ECO:0000313" key="15">
    <source>
        <dbReference type="Proteomes" id="UP000249619"/>
    </source>
</evidence>
<dbReference type="Proteomes" id="UP000249619">
    <property type="component" value="Unassembled WGS sequence"/>
</dbReference>
<dbReference type="InterPro" id="IPR006153">
    <property type="entry name" value="Cation/H_exchanger_TM"/>
</dbReference>
<comment type="subcellular location">
    <subcellularLocation>
        <location evidence="1">Membrane</location>
        <topology evidence="1">Multi-pass membrane protein</topology>
    </subcellularLocation>
</comment>
<dbReference type="InterPro" id="IPR004712">
    <property type="entry name" value="Na+/H+_antiporter_fungi"/>
</dbReference>
<evidence type="ECO:0000256" key="12">
    <source>
        <dbReference type="SAM" id="Phobius"/>
    </source>
</evidence>
<dbReference type="GO" id="GO:0005886">
    <property type="term" value="C:plasma membrane"/>
    <property type="evidence" value="ECO:0007669"/>
    <property type="project" value="InterPro"/>
</dbReference>
<dbReference type="GO" id="GO:0120029">
    <property type="term" value="P:proton export across plasma membrane"/>
    <property type="evidence" value="ECO:0007669"/>
    <property type="project" value="InterPro"/>
</dbReference>
<feature type="transmembrane region" description="Helical" evidence="12">
    <location>
        <begin position="335"/>
        <end position="351"/>
    </location>
</feature>
<evidence type="ECO:0000256" key="6">
    <source>
        <dbReference type="ARBA" id="ARBA00022989"/>
    </source>
</evidence>
<evidence type="ECO:0000256" key="8">
    <source>
        <dbReference type="ARBA" id="ARBA00023065"/>
    </source>
</evidence>
<organism evidence="14 15">
    <name type="scientific">Stemphylium lycopersici</name>
    <name type="common">Tomato gray leaf spot disease fungus</name>
    <name type="synonym">Thyrospora lycopersici</name>
    <dbReference type="NCBI Taxonomy" id="183478"/>
    <lineage>
        <taxon>Eukaryota</taxon>
        <taxon>Fungi</taxon>
        <taxon>Dikarya</taxon>
        <taxon>Ascomycota</taxon>
        <taxon>Pezizomycotina</taxon>
        <taxon>Dothideomycetes</taxon>
        <taxon>Pleosporomycetidae</taxon>
        <taxon>Pleosporales</taxon>
        <taxon>Pleosporineae</taxon>
        <taxon>Pleosporaceae</taxon>
        <taxon>Stemphylium</taxon>
    </lineage>
</organism>
<evidence type="ECO:0000256" key="9">
    <source>
        <dbReference type="ARBA" id="ARBA00023136"/>
    </source>
</evidence>
<keyword evidence="4" id="KW-0050">Antiport</keyword>
<evidence type="ECO:0000256" key="3">
    <source>
        <dbReference type="ARBA" id="ARBA00022448"/>
    </source>
</evidence>
<dbReference type="Pfam" id="PF00999">
    <property type="entry name" value="Na_H_Exchanger"/>
    <property type="match status" value="1"/>
</dbReference>
<dbReference type="InterPro" id="IPR038770">
    <property type="entry name" value="Na+/solute_symporter_sf"/>
</dbReference>
<sequence>MPTLAINNFNIVCATLGGFITLFGLVSYLMKEKFYLSEALISLVAGLIFSPHATNWIRPEEYALNDVQTLDTITLYFTRLVLGVQLVLAGVQLPSKYLKKEWKSLALLLGPGMTVMWLVTSLLVFAMVPHISFLQALAVGACVTPTDPVLSNSIVKGKFADANIPKELQKIIVAESGANDGLGYPFLFLPLYLIQHIGHNGQGSDNSTRVAMGLWFGETWGYTIILSVVYGAAVGWIAKELLHWAEERKYVDRESFLVFAITLALFIVGTVGMIGSDDVLACFIAGNTFTWDDWFRLETMDDSFQPTIDMLLNVSIFIWFGAVCPWRLFAHSPVIPIYRLIFLGILVLLLRRLPIIFAMHKQIHQIEQRRQALFVGFFGPIGVSAIFYLYVSLEFLEKIQVNGEVREDAAYLMQVLEVVIWFLVICSVIVHGLSIPMGKLGFHIPRTLSTALSFGRTPSTAPEAPEPAVRYSDEEPTTDAEERLRRGPGYSRSGGDSLPTRVVRIGRNLISSGTSSPNQSRAPSASGATGRSPVAMGDVGNFGKLGKGTGQNGGVKGGEDDIPEEIIPGRTIRFHDQQPDANAGKVDDE</sequence>
<feature type="transmembrane region" description="Helical" evidence="12">
    <location>
        <begin position="35"/>
        <end position="53"/>
    </location>
</feature>
<dbReference type="OrthoDB" id="5327978at2759"/>
<comment type="similarity">
    <text evidence="2">Belongs to the fungal Na(+)/H(+) exchanger family.</text>
</comment>
<keyword evidence="3" id="KW-0813">Transport</keyword>
<feature type="domain" description="Cation/H+ exchanger transmembrane" evidence="13">
    <location>
        <begin position="25"/>
        <end position="436"/>
    </location>
</feature>
<evidence type="ECO:0000313" key="14">
    <source>
        <dbReference type="EMBL" id="RAR07840.1"/>
    </source>
</evidence>
<reference evidence="15" key="1">
    <citation type="submission" date="2018-05" db="EMBL/GenBank/DDBJ databases">
        <title>Draft genome sequence of Stemphylium lycopersici strain CIDEFI 213.</title>
        <authorList>
            <person name="Medina R."/>
            <person name="Franco M.E.E."/>
            <person name="Lucentini C.G."/>
            <person name="Saparrat M.C.N."/>
            <person name="Balatti P.A."/>
        </authorList>
    </citation>
    <scope>NUCLEOTIDE SEQUENCE [LARGE SCALE GENOMIC DNA]</scope>
    <source>
        <strain evidence="15">CIDEFI 213</strain>
    </source>
</reference>
<dbReference type="PANTHER" id="PTHR31382:SF1">
    <property type="entry name" value="SODIUM ION_PROTON EXCHANGER (EUROFUNG)"/>
    <property type="match status" value="1"/>
</dbReference>
<dbReference type="AlphaFoldDB" id="A0A364MZI8"/>
<dbReference type="STRING" id="183478.A0A364MZI8"/>
<feature type="transmembrane region" description="Helical" evidence="12">
    <location>
        <begin position="219"/>
        <end position="238"/>
    </location>
</feature>
<keyword evidence="10" id="KW-0739">Sodium transport</keyword>
<gene>
    <name evidence="14" type="ORF">DDE83_006258</name>
</gene>
<keyword evidence="6 12" id="KW-1133">Transmembrane helix</keyword>
<comment type="caution">
    <text evidence="14">The sequence shown here is derived from an EMBL/GenBank/DDBJ whole genome shotgun (WGS) entry which is preliminary data.</text>
</comment>
<feature type="compositionally biased region" description="Gly residues" evidence="11">
    <location>
        <begin position="543"/>
        <end position="556"/>
    </location>
</feature>
<protein>
    <submittedName>
        <fullName evidence="14">Na(+) h(+) antiporter 2</fullName>
    </submittedName>
</protein>
<accession>A0A364MZI8</accession>
<feature type="transmembrane region" description="Helical" evidence="12">
    <location>
        <begin position="411"/>
        <end position="433"/>
    </location>
</feature>